<dbReference type="GO" id="GO:0005737">
    <property type="term" value="C:cytoplasm"/>
    <property type="evidence" value="ECO:0007669"/>
    <property type="project" value="InterPro"/>
</dbReference>
<protein>
    <recommendedName>
        <fullName evidence="7">Fucose isomerase</fullName>
    </recommendedName>
</protein>
<evidence type="ECO:0008006" key="7">
    <source>
        <dbReference type="Google" id="ProtNLM"/>
    </source>
</evidence>
<proteinExistence type="predicted"/>
<evidence type="ECO:0000313" key="6">
    <source>
        <dbReference type="Proteomes" id="UP000462449"/>
    </source>
</evidence>
<dbReference type="PANTHER" id="PTHR36120:SF2">
    <property type="entry name" value="FUCOSE ISOMERASE"/>
    <property type="match status" value="1"/>
</dbReference>
<evidence type="ECO:0000256" key="1">
    <source>
        <dbReference type="ARBA" id="ARBA00023235"/>
    </source>
</evidence>
<evidence type="ECO:0000313" key="3">
    <source>
        <dbReference type="EMBL" id="MUP39618.1"/>
    </source>
</evidence>
<dbReference type="PANTHER" id="PTHR36120">
    <property type="entry name" value="FUCOSE ISOMERASE"/>
    <property type="match status" value="1"/>
</dbReference>
<dbReference type="EMBL" id="WOTW01000054">
    <property type="protein sequence ID" value="MUP39618.1"/>
    <property type="molecule type" value="Genomic_DNA"/>
</dbReference>
<gene>
    <name evidence="4" type="ORF">DWB62_017530</name>
    <name evidence="3" type="ORF">GNY23_17530</name>
</gene>
<evidence type="ECO:0000313" key="4">
    <source>
        <dbReference type="EMBL" id="MVB08823.1"/>
    </source>
</evidence>
<dbReference type="InterPro" id="IPR009015">
    <property type="entry name" value="Fucose_isomerase_N/cen_sf"/>
</dbReference>
<dbReference type="RefSeq" id="WP_156197006.1">
    <property type="nucleotide sequence ID" value="NZ_QTZN02000054.1"/>
</dbReference>
<sequence length="389" mass="43294">MIQLRVKILAFKEAEAKYIELGKKRCSDMLPDLEANIQFVEDDADILFILSGGSEQGAKLLAEKNRFYILLSNELDNSNAAALEIKAWMNREGISSVLLSNPKEMKAYMSKYIEVTSAIEALKGKQLGLIGNVSDWLIASSVEKNVLMCRLGINLKQIDWKSLCSFGDAEINNDFLNKFEYTDHQEKLNASKIYNILKDCVENEKLDALTVECFPLVRQKSVTACLALSLFNDQQIPAGCEGDLASIVGMMFAKELSGSIPWMANVAKISAETALFAHCTIGTNLLSDYEVTTHFETGLGTAIRGMYRYNDITVFRFNSELNKAFITTGEVLDRPRYATACRTQIEVKLPLSAITKLKENPLGNHHLILQGNQLEKLQLACGLLGIELI</sequence>
<dbReference type="SUPFAM" id="SSF53743">
    <property type="entry name" value="FucI/AraA N-terminal and middle domains"/>
    <property type="match status" value="1"/>
</dbReference>
<dbReference type="Proteomes" id="UP000462449">
    <property type="component" value="Unassembled WGS sequence"/>
</dbReference>
<reference evidence="3 6" key="2">
    <citation type="submission" date="2019-12" db="EMBL/GenBank/DDBJ databases">
        <title>Draft genome sequence of Labilibaculum sp. strain 44 isolated from deep waters of Black Sea.</title>
        <authorList>
            <person name="Yadav S."/>
            <person name="Villanueva L."/>
        </authorList>
    </citation>
    <scope>NUCLEOTIDE SEQUENCE [LARGE SCALE GENOMIC DNA]</scope>
    <source>
        <strain evidence="3 6">44</strain>
    </source>
</reference>
<dbReference type="Proteomes" id="UP000285951">
    <property type="component" value="Unassembled WGS sequence"/>
</dbReference>
<accession>A0A7M4DAD9</accession>
<evidence type="ECO:0000313" key="5">
    <source>
        <dbReference type="Proteomes" id="UP000285951"/>
    </source>
</evidence>
<comment type="caution">
    <text evidence="3">The sequence shown here is derived from an EMBL/GenBank/DDBJ whole genome shotgun (WGS) entry which is preliminary data.</text>
</comment>
<dbReference type="OrthoDB" id="5838738at2"/>
<evidence type="ECO:0000256" key="2">
    <source>
        <dbReference type="ARBA" id="ARBA00023277"/>
    </source>
</evidence>
<dbReference type="AlphaFoldDB" id="A0A7M4DAD9"/>
<keyword evidence="5" id="KW-1185">Reference proteome</keyword>
<name>A0A7M4DAD9_9BACT</name>
<dbReference type="EMBL" id="QTZN02000054">
    <property type="protein sequence ID" value="MVB08823.1"/>
    <property type="molecule type" value="Genomic_DNA"/>
</dbReference>
<reference evidence="4 5" key="1">
    <citation type="submission" date="2019-11" db="EMBL/GenBank/DDBJ databases">
        <title>Draft genome sequence of Labilibaculum sp. strain SYP isolated from Black Sea.</title>
        <authorList>
            <person name="Yadav S."/>
            <person name="Villanueva L."/>
        </authorList>
    </citation>
    <scope>NUCLEOTIDE SEQUENCE [LARGE SCALE GENOMIC DNA]</scope>
    <source>
        <strain evidence="4 5">44</strain>
    </source>
</reference>
<dbReference type="GO" id="GO:0016861">
    <property type="term" value="F:intramolecular oxidoreductase activity, interconverting aldoses and ketoses"/>
    <property type="evidence" value="ECO:0007669"/>
    <property type="project" value="InterPro"/>
</dbReference>
<organism evidence="3 6">
    <name type="scientific">Labilibaculum euxinus</name>
    <dbReference type="NCBI Taxonomy" id="2686357"/>
    <lineage>
        <taxon>Bacteria</taxon>
        <taxon>Pseudomonadati</taxon>
        <taxon>Bacteroidota</taxon>
        <taxon>Bacteroidia</taxon>
        <taxon>Marinilabiliales</taxon>
        <taxon>Marinifilaceae</taxon>
        <taxon>Labilibaculum</taxon>
    </lineage>
</organism>
<dbReference type="GO" id="GO:0005996">
    <property type="term" value="P:monosaccharide metabolic process"/>
    <property type="evidence" value="ECO:0007669"/>
    <property type="project" value="InterPro"/>
</dbReference>
<keyword evidence="1" id="KW-0413">Isomerase</keyword>
<keyword evidence="2" id="KW-0119">Carbohydrate metabolism</keyword>